<evidence type="ECO:0000256" key="8">
    <source>
        <dbReference type="ARBA" id="ARBA00022989"/>
    </source>
</evidence>
<evidence type="ECO:0000256" key="4">
    <source>
        <dbReference type="ARBA" id="ARBA00022692"/>
    </source>
</evidence>
<dbReference type="GO" id="GO:0005886">
    <property type="term" value="C:plasma membrane"/>
    <property type="evidence" value="ECO:0007669"/>
    <property type="project" value="TreeGrafter"/>
</dbReference>
<dbReference type="Gene3D" id="1.10.287.70">
    <property type="match status" value="1"/>
</dbReference>
<evidence type="ECO:0000256" key="12">
    <source>
        <dbReference type="SAM" id="MobiDB-lite"/>
    </source>
</evidence>
<accession>A0AAD1XH12</accession>
<proteinExistence type="predicted"/>
<feature type="transmembrane region" description="Helical" evidence="13">
    <location>
        <begin position="229"/>
        <end position="249"/>
    </location>
</feature>
<feature type="domain" description="Cyclic nucleotide-binding" evidence="14">
    <location>
        <begin position="528"/>
        <end position="636"/>
    </location>
</feature>
<evidence type="ECO:0000256" key="10">
    <source>
        <dbReference type="ARBA" id="ARBA00023136"/>
    </source>
</evidence>
<evidence type="ECO:0000256" key="11">
    <source>
        <dbReference type="ARBA" id="ARBA00023303"/>
    </source>
</evidence>
<evidence type="ECO:0000259" key="14">
    <source>
        <dbReference type="PROSITE" id="PS50042"/>
    </source>
</evidence>
<dbReference type="PROSITE" id="PS00888">
    <property type="entry name" value="CNMP_BINDING_1"/>
    <property type="match status" value="1"/>
</dbReference>
<keyword evidence="2" id="KW-0813">Transport</keyword>
<feature type="domain" description="Cyclic nucleotide-binding" evidence="14">
    <location>
        <begin position="656"/>
        <end position="758"/>
    </location>
</feature>
<evidence type="ECO:0000256" key="9">
    <source>
        <dbReference type="ARBA" id="ARBA00023065"/>
    </source>
</evidence>
<organism evidence="15 16">
    <name type="scientific">Euplotes crassus</name>
    <dbReference type="NCBI Taxonomy" id="5936"/>
    <lineage>
        <taxon>Eukaryota</taxon>
        <taxon>Sar</taxon>
        <taxon>Alveolata</taxon>
        <taxon>Ciliophora</taxon>
        <taxon>Intramacronucleata</taxon>
        <taxon>Spirotrichea</taxon>
        <taxon>Hypotrichia</taxon>
        <taxon>Euplotida</taxon>
        <taxon>Euplotidae</taxon>
        <taxon>Moneuplotes</taxon>
    </lineage>
</organism>
<dbReference type="PANTHER" id="PTHR10217:SF435">
    <property type="entry name" value="POTASSIUM VOLTAGE-GATED CHANNEL PROTEIN EAG"/>
    <property type="match status" value="1"/>
</dbReference>
<evidence type="ECO:0000313" key="15">
    <source>
        <dbReference type="EMBL" id="CAI2372401.1"/>
    </source>
</evidence>
<gene>
    <name evidence="15" type="ORF">ECRASSUSDP1_LOCUS13731</name>
</gene>
<keyword evidence="3" id="KW-0633">Potassium transport</keyword>
<evidence type="ECO:0000256" key="6">
    <source>
        <dbReference type="ARBA" id="ARBA00022882"/>
    </source>
</evidence>
<comment type="subcellular location">
    <subcellularLocation>
        <location evidence="1">Membrane</location>
        <topology evidence="1">Multi-pass membrane protein</topology>
    </subcellularLocation>
</comment>
<dbReference type="InterPro" id="IPR018490">
    <property type="entry name" value="cNMP-bd_dom_sf"/>
</dbReference>
<dbReference type="InterPro" id="IPR003938">
    <property type="entry name" value="K_chnl_volt-dep_EAG/ELK/ERG"/>
</dbReference>
<keyword evidence="9" id="KW-0406">Ion transport</keyword>
<sequence>MKKISPLSTDPPENLPRLPNSSCSNHDRESSHSKTSSEDRESKVNNVSNQQKEQENKRKKVSILSDKRRSSPRKSIIHGNFNSFNWAKNVTTLPPISNAPKLARMDNNKAMETRIPIDELSEHKENSCPDHDRSEMNLVHNNGPQVLLESQYQANTSFHDQKVAIVDKLEMFSEHGVDGSESDFKNQRCIFRAHAGNRLKWEIFIIFLAIWNGFSIPFSVAFYEEDQENIGWLIVNSFTDFLFFIDVLINFRTTYMDEATSEEIFDSRLIAIQYLKGRFWVDMVASIPFDLLARPFFSKDGDSTVFQMLGILKLIRILRLSRLISFMNLKDDVKMSLKLLRLLFFIILYIHFIACTLFFFRKENSWLPPLEYGWKDEDLFQASSSRQYSTSLYHSMLVLAGNDIAPASDLSFFLQTALLLISSIINASIFGNIAVLLQQLNLKAAHLQEKVENANSTMKSLRIPEDIQKEVMKYILNTHNNLEQQNELDTFLLQLSPSLQQIIRKSILKDVISQNNVFASLEGAIAFILRDLSILLFQPESIIIRQGDDAKEMYFIANGECAVYVNDKNKGEIQVNQIKEGDYFGEVALIKDCKRTATVKSLYCTTLAGYHKDRLSELFEKNITLLKRMEKKIHKNYQDKWKKFMITALRNIEFLETSNISDETIEEITYKVNTVSYSAGSYLFKQNQRCTDIIIVASGEVIISINNNQLYDIKLDILYPGCTIGSYSLLNQDDHCISAMAKTDCSVILINYRLLDLISNTFEKIGRSIEDTFDYIKENGLPFLDYRMYRTKKMSTTPKQKFKNGISRILKIVKSYKINDFQGLLMGHRKMLLENKKKHANSLKAKQSEQLRFIKDETAMTNVKMNTILEMVSRQTDHVCDLQKEIKRLRALIDPEKLEISQKGSKEGSVASSSDDTSSILTDQEYCKLKKAYNNRKYASEIVNNVEEEKKSFIQKKSTTRGLDFSMYSRKKSLSANNSLDVLSHGELNQMTDYQAKDSKPLRCSTFLDKSIEKLDSFEKKIDYLPTSAKRYLDNEVRGLEISNFSSSSKSASYKDG</sequence>
<keyword evidence="5" id="KW-0631">Potassium channel</keyword>
<feature type="transmembrane region" description="Helical" evidence="13">
    <location>
        <begin position="303"/>
        <end position="318"/>
    </location>
</feature>
<dbReference type="PROSITE" id="PS00889">
    <property type="entry name" value="CNMP_BINDING_2"/>
    <property type="match status" value="1"/>
</dbReference>
<dbReference type="PRINTS" id="PR01463">
    <property type="entry name" value="EAGCHANLFMLY"/>
</dbReference>
<keyword evidence="10 13" id="KW-0472">Membrane</keyword>
<name>A0AAD1XH12_EUPCR</name>
<evidence type="ECO:0000256" key="3">
    <source>
        <dbReference type="ARBA" id="ARBA00022538"/>
    </source>
</evidence>
<evidence type="ECO:0000256" key="7">
    <source>
        <dbReference type="ARBA" id="ARBA00022958"/>
    </source>
</evidence>
<feature type="transmembrane region" description="Helical" evidence="13">
    <location>
        <begin position="201"/>
        <end position="223"/>
    </location>
</feature>
<dbReference type="SUPFAM" id="SSF81324">
    <property type="entry name" value="Voltage-gated potassium channels"/>
    <property type="match status" value="1"/>
</dbReference>
<evidence type="ECO:0000256" key="5">
    <source>
        <dbReference type="ARBA" id="ARBA00022826"/>
    </source>
</evidence>
<feature type="transmembrane region" description="Helical" evidence="13">
    <location>
        <begin position="339"/>
        <end position="360"/>
    </location>
</feature>
<dbReference type="PROSITE" id="PS50042">
    <property type="entry name" value="CNMP_BINDING_3"/>
    <property type="match status" value="2"/>
</dbReference>
<keyword evidence="7" id="KW-0630">Potassium</keyword>
<dbReference type="SMART" id="SM00100">
    <property type="entry name" value="cNMP"/>
    <property type="match status" value="2"/>
</dbReference>
<dbReference type="Pfam" id="PF00027">
    <property type="entry name" value="cNMP_binding"/>
    <property type="match status" value="2"/>
</dbReference>
<dbReference type="GO" id="GO:0005249">
    <property type="term" value="F:voltage-gated potassium channel activity"/>
    <property type="evidence" value="ECO:0007669"/>
    <property type="project" value="InterPro"/>
</dbReference>
<dbReference type="CDD" id="cd00038">
    <property type="entry name" value="CAP_ED"/>
    <property type="match status" value="2"/>
</dbReference>
<keyword evidence="8 13" id="KW-1133">Transmembrane helix</keyword>
<feature type="region of interest" description="Disordered" evidence="12">
    <location>
        <begin position="1"/>
        <end position="79"/>
    </location>
</feature>
<comment type="caution">
    <text evidence="15">The sequence shown here is derived from an EMBL/GenBank/DDBJ whole genome shotgun (WGS) entry which is preliminary data.</text>
</comment>
<dbReference type="InterPro" id="IPR018488">
    <property type="entry name" value="cNMP-bd_CS"/>
</dbReference>
<dbReference type="EMBL" id="CAMPGE010013687">
    <property type="protein sequence ID" value="CAI2372401.1"/>
    <property type="molecule type" value="Genomic_DNA"/>
</dbReference>
<dbReference type="InterPro" id="IPR000595">
    <property type="entry name" value="cNMP-bd_dom"/>
</dbReference>
<dbReference type="InterPro" id="IPR005821">
    <property type="entry name" value="Ion_trans_dom"/>
</dbReference>
<keyword evidence="11" id="KW-0407">Ion channel</keyword>
<evidence type="ECO:0000313" key="16">
    <source>
        <dbReference type="Proteomes" id="UP001295684"/>
    </source>
</evidence>
<dbReference type="PANTHER" id="PTHR10217">
    <property type="entry name" value="VOLTAGE AND LIGAND GATED POTASSIUM CHANNEL"/>
    <property type="match status" value="1"/>
</dbReference>
<keyword evidence="6" id="KW-0851">Voltage-gated channel</keyword>
<reference evidence="15" key="1">
    <citation type="submission" date="2023-07" db="EMBL/GenBank/DDBJ databases">
        <authorList>
            <consortium name="AG Swart"/>
            <person name="Singh M."/>
            <person name="Singh A."/>
            <person name="Seah K."/>
            <person name="Emmerich C."/>
        </authorList>
    </citation>
    <scope>NUCLEOTIDE SEQUENCE</scope>
    <source>
        <strain evidence="15">DP1</strain>
    </source>
</reference>
<keyword evidence="4 13" id="KW-0812">Transmembrane</keyword>
<dbReference type="InterPro" id="IPR050818">
    <property type="entry name" value="KCNH_animal-type"/>
</dbReference>
<evidence type="ECO:0000256" key="2">
    <source>
        <dbReference type="ARBA" id="ARBA00022448"/>
    </source>
</evidence>
<dbReference type="SUPFAM" id="SSF51206">
    <property type="entry name" value="cAMP-binding domain-like"/>
    <property type="match status" value="2"/>
</dbReference>
<dbReference type="InterPro" id="IPR014710">
    <property type="entry name" value="RmlC-like_jellyroll"/>
</dbReference>
<evidence type="ECO:0000256" key="13">
    <source>
        <dbReference type="SAM" id="Phobius"/>
    </source>
</evidence>
<evidence type="ECO:0000256" key="1">
    <source>
        <dbReference type="ARBA" id="ARBA00004141"/>
    </source>
</evidence>
<feature type="compositionally biased region" description="Basic and acidic residues" evidence="12">
    <location>
        <begin position="25"/>
        <end position="43"/>
    </location>
</feature>
<dbReference type="GO" id="GO:0042391">
    <property type="term" value="P:regulation of membrane potential"/>
    <property type="evidence" value="ECO:0007669"/>
    <property type="project" value="TreeGrafter"/>
</dbReference>
<dbReference type="Proteomes" id="UP001295684">
    <property type="component" value="Unassembled WGS sequence"/>
</dbReference>
<dbReference type="Gene3D" id="2.60.120.10">
    <property type="entry name" value="Jelly Rolls"/>
    <property type="match status" value="2"/>
</dbReference>
<dbReference type="GO" id="GO:0034702">
    <property type="term" value="C:monoatomic ion channel complex"/>
    <property type="evidence" value="ECO:0007669"/>
    <property type="project" value="UniProtKB-KW"/>
</dbReference>
<keyword evidence="16" id="KW-1185">Reference proteome</keyword>
<dbReference type="Pfam" id="PF00520">
    <property type="entry name" value="Ion_trans"/>
    <property type="match status" value="1"/>
</dbReference>
<protein>
    <recommendedName>
        <fullName evidence="14">Cyclic nucleotide-binding domain-containing protein</fullName>
    </recommendedName>
</protein>
<dbReference type="AlphaFoldDB" id="A0AAD1XH12"/>